<reference evidence="2" key="1">
    <citation type="submission" date="2017-07" db="EMBL/GenBank/DDBJ databases">
        <authorList>
            <person name="Mikheyev A."/>
            <person name="Grau M."/>
        </authorList>
    </citation>
    <scope>NUCLEOTIDE SEQUENCE</scope>
    <source>
        <tissue evidence="2">Venom_gland</tissue>
    </source>
</reference>
<keyword evidence="1" id="KW-0472">Membrane</keyword>
<dbReference type="EMBL" id="IACJ01123653">
    <property type="protein sequence ID" value="LAA58115.1"/>
    <property type="molecule type" value="Transcribed_RNA"/>
</dbReference>
<evidence type="ECO:0000256" key="1">
    <source>
        <dbReference type="SAM" id="Phobius"/>
    </source>
</evidence>
<proteinExistence type="predicted"/>
<keyword evidence="1" id="KW-1133">Transmembrane helix</keyword>
<feature type="transmembrane region" description="Helical" evidence="1">
    <location>
        <begin position="80"/>
        <end position="99"/>
    </location>
</feature>
<dbReference type="AlphaFoldDB" id="A0A2D4GEG0"/>
<protein>
    <submittedName>
        <fullName evidence="2">Uncharacterized protein</fullName>
    </submittedName>
</protein>
<evidence type="ECO:0000313" key="2">
    <source>
        <dbReference type="EMBL" id="LAA58115.1"/>
    </source>
</evidence>
<organism evidence="2">
    <name type="scientific">Micrurus corallinus</name>
    <name type="common">Brazilian coral snake</name>
    <dbReference type="NCBI Taxonomy" id="54390"/>
    <lineage>
        <taxon>Eukaryota</taxon>
        <taxon>Metazoa</taxon>
        <taxon>Chordata</taxon>
        <taxon>Craniata</taxon>
        <taxon>Vertebrata</taxon>
        <taxon>Euteleostomi</taxon>
        <taxon>Lepidosauria</taxon>
        <taxon>Squamata</taxon>
        <taxon>Bifurcata</taxon>
        <taxon>Unidentata</taxon>
        <taxon>Episquamata</taxon>
        <taxon>Toxicofera</taxon>
        <taxon>Serpentes</taxon>
        <taxon>Colubroidea</taxon>
        <taxon>Elapidae</taxon>
        <taxon>Elapinae</taxon>
        <taxon>Micrurus</taxon>
    </lineage>
</organism>
<name>A0A2D4GEG0_MICCO</name>
<reference evidence="2" key="2">
    <citation type="submission" date="2017-11" db="EMBL/GenBank/DDBJ databases">
        <title>Coralsnake Venomics: Analyses of Venom Gland Transcriptomes and Proteomes of Six Brazilian Taxa.</title>
        <authorList>
            <person name="Aird S.D."/>
            <person name="Jorge da Silva N."/>
            <person name="Qiu L."/>
            <person name="Villar-Briones A."/>
            <person name="Aparecida-Saddi V."/>
            <person name="Campos-Telles M.P."/>
            <person name="Grau M."/>
            <person name="Mikheyev A.S."/>
        </authorList>
    </citation>
    <scope>NUCLEOTIDE SEQUENCE</scope>
    <source>
        <tissue evidence="2">Venom_gland</tissue>
    </source>
</reference>
<sequence>MSRKRIKLQVKKGNSEDTGIIITTKTLHNSLLLSIFKAKCYMKYTHLCPKSCKILPLPNGECWLTLYLAKISFWLRQKSLLLIIVNFKQIFPIQFMIIYSKSKRKNS</sequence>
<keyword evidence="1" id="KW-0812">Transmembrane</keyword>
<accession>A0A2D4GEG0</accession>